<dbReference type="GO" id="GO:0016887">
    <property type="term" value="F:ATP hydrolysis activity"/>
    <property type="evidence" value="ECO:0007669"/>
    <property type="project" value="InterPro"/>
</dbReference>
<dbReference type="PROSITE" id="PS50893">
    <property type="entry name" value="ABC_TRANSPORTER_2"/>
    <property type="match status" value="1"/>
</dbReference>
<dbReference type="GO" id="GO:0005524">
    <property type="term" value="F:ATP binding"/>
    <property type="evidence" value="ECO:0007669"/>
    <property type="project" value="UniProtKB-KW"/>
</dbReference>
<dbReference type="PANTHER" id="PTHR43875">
    <property type="entry name" value="MALTODEXTRIN IMPORT ATP-BINDING PROTEIN MSMX"/>
    <property type="match status" value="1"/>
</dbReference>
<dbReference type="FunFam" id="3.40.50.300:FF:000042">
    <property type="entry name" value="Maltose/maltodextrin ABC transporter, ATP-binding protein"/>
    <property type="match status" value="1"/>
</dbReference>
<evidence type="ECO:0000256" key="2">
    <source>
        <dbReference type="ARBA" id="ARBA00022475"/>
    </source>
</evidence>
<dbReference type="SMART" id="SM00382">
    <property type="entry name" value="AAA"/>
    <property type="match status" value="1"/>
</dbReference>
<name>A0A371R1X8_9CREN</name>
<dbReference type="SUPFAM" id="SSF52540">
    <property type="entry name" value="P-loop containing nucleoside triphosphate hydrolases"/>
    <property type="match status" value="1"/>
</dbReference>
<evidence type="ECO:0000313" key="9">
    <source>
        <dbReference type="Proteomes" id="UP000256877"/>
    </source>
</evidence>
<dbReference type="Gene3D" id="3.40.50.300">
    <property type="entry name" value="P-loop containing nucleotide triphosphate hydrolases"/>
    <property type="match status" value="1"/>
</dbReference>
<dbReference type="InterPro" id="IPR015853">
    <property type="entry name" value="ABC_transpr_FbpC"/>
</dbReference>
<dbReference type="InterPro" id="IPR027417">
    <property type="entry name" value="P-loop_NTPase"/>
</dbReference>
<dbReference type="InterPro" id="IPR008995">
    <property type="entry name" value="Mo/tungstate-bd_C_term_dom"/>
</dbReference>
<dbReference type="GO" id="GO:0055052">
    <property type="term" value="C:ATP-binding cassette (ABC) transporter complex, substrate-binding subunit-containing"/>
    <property type="evidence" value="ECO:0007669"/>
    <property type="project" value="TreeGrafter"/>
</dbReference>
<dbReference type="InterPro" id="IPR047641">
    <property type="entry name" value="ABC_transpr_MalK/UgpC-like"/>
</dbReference>
<evidence type="ECO:0000256" key="4">
    <source>
        <dbReference type="ARBA" id="ARBA00022840"/>
    </source>
</evidence>
<keyword evidence="5" id="KW-1278">Translocase</keyword>
<accession>A0A371R1X8</accession>
<dbReference type="EMBL" id="NMUF01000025">
    <property type="protein sequence ID" value="RFA97514.1"/>
    <property type="molecule type" value="Genomic_DNA"/>
</dbReference>
<evidence type="ECO:0000256" key="5">
    <source>
        <dbReference type="ARBA" id="ARBA00022967"/>
    </source>
</evidence>
<dbReference type="SUPFAM" id="SSF50331">
    <property type="entry name" value="MOP-like"/>
    <property type="match status" value="1"/>
</dbReference>
<dbReference type="AlphaFoldDB" id="A0A371R1X8"/>
<dbReference type="InterPro" id="IPR003593">
    <property type="entry name" value="AAA+_ATPase"/>
</dbReference>
<dbReference type="GO" id="GO:0015408">
    <property type="term" value="F:ABC-type ferric iron transporter activity"/>
    <property type="evidence" value="ECO:0007669"/>
    <property type="project" value="InterPro"/>
</dbReference>
<dbReference type="Proteomes" id="UP000256877">
    <property type="component" value="Unassembled WGS sequence"/>
</dbReference>
<keyword evidence="2" id="KW-1003">Cell membrane</keyword>
<keyword evidence="4 8" id="KW-0067">ATP-binding</keyword>
<dbReference type="InterPro" id="IPR003439">
    <property type="entry name" value="ABC_transporter-like_ATP-bd"/>
</dbReference>
<dbReference type="Pfam" id="PF00005">
    <property type="entry name" value="ABC_tran"/>
    <property type="match status" value="1"/>
</dbReference>
<gene>
    <name evidence="8" type="ORF">CGL52_08930</name>
</gene>
<comment type="caution">
    <text evidence="8">The sequence shown here is derived from an EMBL/GenBank/DDBJ whole genome shotgun (WGS) entry which is preliminary data.</text>
</comment>
<protein>
    <submittedName>
        <fullName evidence="8">ABC transporter ATP-binding protein</fullName>
    </submittedName>
</protein>
<evidence type="ECO:0000256" key="6">
    <source>
        <dbReference type="ARBA" id="ARBA00023136"/>
    </source>
</evidence>
<dbReference type="PROSITE" id="PS00211">
    <property type="entry name" value="ABC_TRANSPORTER_1"/>
    <property type="match status" value="1"/>
</dbReference>
<organism evidence="8 9">
    <name type="scientific">Pyrobaculum aerophilum</name>
    <dbReference type="NCBI Taxonomy" id="13773"/>
    <lineage>
        <taxon>Archaea</taxon>
        <taxon>Thermoproteota</taxon>
        <taxon>Thermoprotei</taxon>
        <taxon>Thermoproteales</taxon>
        <taxon>Thermoproteaceae</taxon>
        <taxon>Pyrobaculum</taxon>
    </lineage>
</organism>
<dbReference type="PANTHER" id="PTHR43875:SF15">
    <property type="entry name" value="TREHALOSE IMPORT ATP-BINDING PROTEIN SUGC"/>
    <property type="match status" value="1"/>
</dbReference>
<evidence type="ECO:0000313" key="8">
    <source>
        <dbReference type="EMBL" id="RFA97514.1"/>
    </source>
</evidence>
<reference evidence="8 9" key="1">
    <citation type="submission" date="2017-07" db="EMBL/GenBank/DDBJ databases">
        <title>Draft genome sequence of aerobic hyperthermophilic archaea, Pyrobaculum aerophilum YKB31 and YKB32.</title>
        <authorList>
            <person name="Mochizuki T."/>
            <person name="Berliner A.J."/>
            <person name="Yoshida-Takashima Y."/>
            <person name="Takaki Y."/>
            <person name="Nunoura T."/>
            <person name="Takai K."/>
        </authorList>
    </citation>
    <scope>NUCLEOTIDE SEQUENCE [LARGE SCALE GENOMIC DNA]</scope>
    <source>
        <strain evidence="8 9">YKB32</strain>
    </source>
</reference>
<proteinExistence type="predicted"/>
<keyword evidence="6" id="KW-0472">Membrane</keyword>
<evidence type="ECO:0000259" key="7">
    <source>
        <dbReference type="PROSITE" id="PS50893"/>
    </source>
</evidence>
<dbReference type="InterPro" id="IPR017871">
    <property type="entry name" value="ABC_transporter-like_CS"/>
</dbReference>
<keyword evidence="3" id="KW-0547">Nucleotide-binding</keyword>
<evidence type="ECO:0000256" key="3">
    <source>
        <dbReference type="ARBA" id="ARBA00022741"/>
    </source>
</evidence>
<keyword evidence="1" id="KW-0813">Transport</keyword>
<feature type="domain" description="ABC transporter" evidence="7">
    <location>
        <begin position="4"/>
        <end position="239"/>
    </location>
</feature>
<sequence length="315" mass="35268">MCMLNVINISKSFGDLEVLKGLSVNVESAELFVILGPSGGGKTTFLNIVAGLLRPESGEIYIAGRLVENSRDIYTPPERRNIGYVFQSYALYPHMTAYDNIAFPLKMARWSKKDIDKAVKEVAEMLNIRDVLHKKPAQLSGGQRQRVAIARAIVKRPTLLLMDEPFSNIDPVLRENVRVEIKRLLKDLGITTLMVTHDREEAYSLADRLSVLIDGRFAQIGRPDEVYSAPCCVEVARFLGYNLVSADGSSLGFRAEDVEIGGGDLSGEVLSSEYKGRYWVVYIKYNGYVIKAYHDAPIKEGAKVKFSIRRVLEMR</sequence>
<dbReference type="CDD" id="cd03259">
    <property type="entry name" value="ABC_Carb_Solutes_like"/>
    <property type="match status" value="1"/>
</dbReference>
<evidence type="ECO:0000256" key="1">
    <source>
        <dbReference type="ARBA" id="ARBA00022448"/>
    </source>
</evidence>